<evidence type="ECO:0000313" key="2">
    <source>
        <dbReference type="EMBL" id="QNL98985.1"/>
    </source>
</evidence>
<keyword evidence="1" id="KW-0472">Membrane</keyword>
<keyword evidence="3" id="KW-1185">Reference proteome</keyword>
<dbReference type="KEGG" id="wcp:H9Q76_09550"/>
<sequence>MNRIDFHSIATTLLGGLIDADYSQMDFIYMLFGSFANDNVDFAFDNGLVCKWIKGQSRISPKIISYYNIEKNRDKFCKDIESKLLPYISDVSYAISAIRDLMLCDITTSDEKKDALLTHFDHAPAHFICDVLVYGFSRNFVKARNKDSCSSSPRVDDVMYLPLLPKPTKYFTGRSNALLELHQLLYISCTCLSALWAICFVSIGYKKSTQLSLTEN</sequence>
<feature type="transmembrane region" description="Helical" evidence="1">
    <location>
        <begin position="184"/>
        <end position="205"/>
    </location>
</feature>
<dbReference type="RefSeq" id="WP_249321014.1">
    <property type="nucleotide sequence ID" value="NZ_CP060632.1"/>
</dbReference>
<keyword evidence="1" id="KW-0812">Transmembrane</keyword>
<organism evidence="2 3">
    <name type="scientific">Wujia chipingensis</name>
    <dbReference type="NCBI Taxonomy" id="2763670"/>
    <lineage>
        <taxon>Bacteria</taxon>
        <taxon>Bacillati</taxon>
        <taxon>Bacillota</taxon>
        <taxon>Clostridia</taxon>
        <taxon>Lachnospirales</taxon>
        <taxon>Lachnospiraceae</taxon>
        <taxon>Wujia</taxon>
    </lineage>
</organism>
<protein>
    <submittedName>
        <fullName evidence="2">Uncharacterized protein</fullName>
    </submittedName>
</protein>
<evidence type="ECO:0000313" key="3">
    <source>
        <dbReference type="Proteomes" id="UP000515819"/>
    </source>
</evidence>
<dbReference type="AlphaFoldDB" id="A0A7G9FKA4"/>
<name>A0A7G9FKA4_9FIRM</name>
<accession>A0A7G9FKA4</accession>
<dbReference type="Proteomes" id="UP000515819">
    <property type="component" value="Chromosome"/>
</dbReference>
<keyword evidence="1" id="KW-1133">Transmembrane helix</keyword>
<evidence type="ECO:0000256" key="1">
    <source>
        <dbReference type="SAM" id="Phobius"/>
    </source>
</evidence>
<proteinExistence type="predicted"/>
<reference evidence="2 3" key="1">
    <citation type="submission" date="2020-08" db="EMBL/GenBank/DDBJ databases">
        <authorList>
            <person name="Liu C."/>
            <person name="Sun Q."/>
        </authorList>
    </citation>
    <scope>NUCLEOTIDE SEQUENCE [LARGE SCALE GENOMIC DNA]</scope>
    <source>
        <strain evidence="2 3">NSJ-4</strain>
    </source>
</reference>
<gene>
    <name evidence="2" type="ORF">H9Q76_09550</name>
</gene>
<dbReference type="EMBL" id="CP060632">
    <property type="protein sequence ID" value="QNL98985.1"/>
    <property type="molecule type" value="Genomic_DNA"/>
</dbReference>